<organism evidence="2 3">
    <name type="scientific">Dryococelus australis</name>
    <dbReference type="NCBI Taxonomy" id="614101"/>
    <lineage>
        <taxon>Eukaryota</taxon>
        <taxon>Metazoa</taxon>
        <taxon>Ecdysozoa</taxon>
        <taxon>Arthropoda</taxon>
        <taxon>Hexapoda</taxon>
        <taxon>Insecta</taxon>
        <taxon>Pterygota</taxon>
        <taxon>Neoptera</taxon>
        <taxon>Polyneoptera</taxon>
        <taxon>Phasmatodea</taxon>
        <taxon>Verophasmatodea</taxon>
        <taxon>Anareolatae</taxon>
        <taxon>Phasmatidae</taxon>
        <taxon>Eurycanthinae</taxon>
        <taxon>Dryococelus</taxon>
    </lineage>
</organism>
<evidence type="ECO:0000313" key="3">
    <source>
        <dbReference type="Proteomes" id="UP001159363"/>
    </source>
</evidence>
<accession>A0ABQ9I2H0</accession>
<evidence type="ECO:0000256" key="1">
    <source>
        <dbReference type="SAM" id="MobiDB-lite"/>
    </source>
</evidence>
<sequence>MAELLACSPPTRANRVRSLAGSLPDFRKWGSRRTMPLAGGDVAHENFEHILRLNILVPPPRQKSLKPMEPRWLSVSHQGEPGSIPGRVTPGFLHVRIVPDDATGWRVFSGISRFPLKSRLNLFTHSLHSLSETRVSGNLLGRASEITKATTGLRDDSFECLDDCATVRRQRSDEPPERRVAASLTNDRKVAGRPGVKEVLQQCEARAVLREHHPRVEMRTGHHGQIERASHAKKVQEEWSGKGDTLKSIKCLIASTRQAPDPSCLWVNTMLVSALSPGSTRPLESAKAKASESTAGLWQLFAPPRWWIGDLQALWWLGIFKYIRGPTGRFISAVVVDVGNLGNSVRDGEVHPAETCKV</sequence>
<reference evidence="2 3" key="1">
    <citation type="submission" date="2023-02" db="EMBL/GenBank/DDBJ databases">
        <title>LHISI_Scaffold_Assembly.</title>
        <authorList>
            <person name="Stuart O.P."/>
            <person name="Cleave R."/>
            <person name="Magrath M.J.L."/>
            <person name="Mikheyev A.S."/>
        </authorList>
    </citation>
    <scope>NUCLEOTIDE SEQUENCE [LARGE SCALE GENOMIC DNA]</scope>
    <source>
        <strain evidence="2">Daus_M_001</strain>
        <tissue evidence="2">Leg muscle</tissue>
    </source>
</reference>
<comment type="caution">
    <text evidence="2">The sequence shown here is derived from an EMBL/GenBank/DDBJ whole genome shotgun (WGS) entry which is preliminary data.</text>
</comment>
<protein>
    <submittedName>
        <fullName evidence="2">Uncharacterized protein</fullName>
    </submittedName>
</protein>
<proteinExistence type="predicted"/>
<keyword evidence="3" id="KW-1185">Reference proteome</keyword>
<feature type="region of interest" description="Disordered" evidence="1">
    <location>
        <begin position="218"/>
        <end position="237"/>
    </location>
</feature>
<dbReference type="EMBL" id="JARBHB010000003">
    <property type="protein sequence ID" value="KAJ8890838.1"/>
    <property type="molecule type" value="Genomic_DNA"/>
</dbReference>
<dbReference type="Proteomes" id="UP001159363">
    <property type="component" value="Chromosome 3"/>
</dbReference>
<name>A0ABQ9I2H0_9NEOP</name>
<evidence type="ECO:0000313" key="2">
    <source>
        <dbReference type="EMBL" id="KAJ8890838.1"/>
    </source>
</evidence>
<gene>
    <name evidence="2" type="ORF">PR048_010347</name>
</gene>